<dbReference type="PANTHER" id="PTHR30328:SF54">
    <property type="entry name" value="HTH-TYPE TRANSCRIPTIONAL REPRESSOR SCO4008"/>
    <property type="match status" value="1"/>
</dbReference>
<reference evidence="4 5" key="1">
    <citation type="journal article" date="2019" name="Int. J. Syst. Evol. Microbiol.">
        <title>The Global Catalogue of Microorganisms (GCM) 10K type strain sequencing project: providing services to taxonomists for standard genome sequencing and annotation.</title>
        <authorList>
            <consortium name="The Broad Institute Genomics Platform"/>
            <consortium name="The Broad Institute Genome Sequencing Center for Infectious Disease"/>
            <person name="Wu L."/>
            <person name="Ma J."/>
        </authorList>
    </citation>
    <scope>NUCLEOTIDE SEQUENCE [LARGE SCALE GENOMIC DNA]</scope>
    <source>
        <strain evidence="4 5">JCM 6242</strain>
    </source>
</reference>
<dbReference type="PANTHER" id="PTHR30328">
    <property type="entry name" value="TRANSCRIPTIONAL REPRESSOR"/>
    <property type="match status" value="1"/>
</dbReference>
<evidence type="ECO:0000259" key="3">
    <source>
        <dbReference type="PROSITE" id="PS50977"/>
    </source>
</evidence>
<evidence type="ECO:0000313" key="4">
    <source>
        <dbReference type="EMBL" id="GAA2911681.1"/>
    </source>
</evidence>
<dbReference type="InterPro" id="IPR041467">
    <property type="entry name" value="Sco4008_C"/>
</dbReference>
<proteinExistence type="predicted"/>
<dbReference type="Pfam" id="PF00440">
    <property type="entry name" value="TetR_N"/>
    <property type="match status" value="1"/>
</dbReference>
<feature type="DNA-binding region" description="H-T-H motif" evidence="2">
    <location>
        <begin position="29"/>
        <end position="48"/>
    </location>
</feature>
<dbReference type="Gene3D" id="1.10.357.10">
    <property type="entry name" value="Tetracycline Repressor, domain 2"/>
    <property type="match status" value="1"/>
</dbReference>
<gene>
    <name evidence="4" type="ORF">GCM10010517_78240</name>
</gene>
<dbReference type="InterPro" id="IPR001647">
    <property type="entry name" value="HTH_TetR"/>
</dbReference>
<protein>
    <submittedName>
        <fullName evidence="4">TetR family transcriptional regulator</fullName>
    </submittedName>
</protein>
<comment type="caution">
    <text evidence="4">The sequence shown here is derived from an EMBL/GenBank/DDBJ whole genome shotgun (WGS) entry which is preliminary data.</text>
</comment>
<dbReference type="Proteomes" id="UP001500831">
    <property type="component" value="Unassembled WGS sequence"/>
</dbReference>
<dbReference type="PROSITE" id="PS50977">
    <property type="entry name" value="HTH_TETR_2"/>
    <property type="match status" value="1"/>
</dbReference>
<dbReference type="InterPro" id="IPR050109">
    <property type="entry name" value="HTH-type_TetR-like_transc_reg"/>
</dbReference>
<accession>A0ABN3WFK0</accession>
<dbReference type="RefSeq" id="WP_344981985.1">
    <property type="nucleotide sequence ID" value="NZ_BAAAVI010000112.1"/>
</dbReference>
<keyword evidence="1 2" id="KW-0238">DNA-binding</keyword>
<dbReference type="InterPro" id="IPR009057">
    <property type="entry name" value="Homeodomain-like_sf"/>
</dbReference>
<keyword evidence="5" id="KW-1185">Reference proteome</keyword>
<organism evidence="4 5">
    <name type="scientific">Streptosporangium fragile</name>
    <dbReference type="NCBI Taxonomy" id="46186"/>
    <lineage>
        <taxon>Bacteria</taxon>
        <taxon>Bacillati</taxon>
        <taxon>Actinomycetota</taxon>
        <taxon>Actinomycetes</taxon>
        <taxon>Streptosporangiales</taxon>
        <taxon>Streptosporangiaceae</taxon>
        <taxon>Streptosporangium</taxon>
    </lineage>
</organism>
<dbReference type="InterPro" id="IPR036271">
    <property type="entry name" value="Tet_transcr_reg_TetR-rel_C_sf"/>
</dbReference>
<name>A0ABN3WFK0_9ACTN</name>
<evidence type="ECO:0000256" key="2">
    <source>
        <dbReference type="PROSITE-ProRule" id="PRU00335"/>
    </source>
</evidence>
<evidence type="ECO:0000256" key="1">
    <source>
        <dbReference type="ARBA" id="ARBA00023125"/>
    </source>
</evidence>
<evidence type="ECO:0000313" key="5">
    <source>
        <dbReference type="Proteomes" id="UP001500831"/>
    </source>
</evidence>
<dbReference type="PRINTS" id="PR00455">
    <property type="entry name" value="HTHTETR"/>
</dbReference>
<dbReference type="SUPFAM" id="SSF46689">
    <property type="entry name" value="Homeodomain-like"/>
    <property type="match status" value="1"/>
</dbReference>
<sequence length="194" mass="21403">MAWNTAKTKQLLLDAAVEEFAEHGPQGARVDRIAACAGVNKERIYQYFGSKQRLFTAVLEAELAKVAADVPLTGEQATDLGEYAGRVFDYHCAHPHFLRLLAWEGLQDGRVEVAAEDERRAHYAEKVAAFAKAQAEGRIAGDVDPAHLLYAVFALVGWWFSVPQVVRMMMAGTPDDGPQARRAALVHMVRRLTA</sequence>
<dbReference type="Pfam" id="PF17926">
    <property type="entry name" value="TetR_C_21"/>
    <property type="match status" value="1"/>
</dbReference>
<dbReference type="SUPFAM" id="SSF48498">
    <property type="entry name" value="Tetracyclin repressor-like, C-terminal domain"/>
    <property type="match status" value="1"/>
</dbReference>
<dbReference type="EMBL" id="BAAAVI010000112">
    <property type="protein sequence ID" value="GAA2911681.1"/>
    <property type="molecule type" value="Genomic_DNA"/>
</dbReference>
<feature type="domain" description="HTH tetR-type" evidence="3">
    <location>
        <begin position="6"/>
        <end position="66"/>
    </location>
</feature>